<dbReference type="Gene3D" id="3.40.390.70">
    <property type="match status" value="1"/>
</dbReference>
<dbReference type="Pfam" id="PF15887">
    <property type="entry name" value="Peptidase_Mx"/>
    <property type="match status" value="1"/>
</dbReference>
<evidence type="ECO:0000259" key="1">
    <source>
        <dbReference type="Pfam" id="PF10005"/>
    </source>
</evidence>
<dbReference type="InterPro" id="IPR031321">
    <property type="entry name" value="UCP012641"/>
</dbReference>
<dbReference type="Pfam" id="PF10005">
    <property type="entry name" value="Zn_ribbon_DZR_6"/>
    <property type="match status" value="1"/>
</dbReference>
<proteinExistence type="predicted"/>
<sequence>MPTRFDNLTARLRSAWKPIKQPTAPRAYRCQCGRPVFFRNSRCLACDTQLGYETERAKVLPLKAGPTEGTWQLWDDTAAPPRLYRRCGNFDSASGCNWLVPVEGQETPALCAACRLNRTIPDPANAEHQALWRRIETAKRRLVSQLLALNLPVKSKVGEDPEHGFCFDFLASPPDGPRVMTGHADGVITLNIEEADDATRERIRAAMREPYRTLLGHFRHEVGHYYWDRLVRDTGWLASFRELFGDEQQDYAAALKANYEQGPPADWPQRFVSAYASMHPWEDWAETWAHYLHMVDTVDTALSFGIDADEVELDVEPWGTDALWRPDDPEAKSFLGFVNAWVELTGVLNEMSRSMGQHDFYPFVLPRVAVAKLQFIHLVVSGAPASATVAATPAVSTPDATAPAPIAAMAPDAT</sequence>
<dbReference type="EMBL" id="JEMB01003199">
    <property type="protein sequence ID" value="KYF74864.1"/>
    <property type="molecule type" value="Genomic_DNA"/>
</dbReference>
<dbReference type="InterPro" id="IPR011201">
    <property type="entry name" value="Zinc-ribbon_6_bact"/>
</dbReference>
<evidence type="ECO:0000313" key="2">
    <source>
        <dbReference type="EMBL" id="KYF74864.1"/>
    </source>
</evidence>
<feature type="domain" description="Zinc-ribbon" evidence="1">
    <location>
        <begin position="28"/>
        <end position="122"/>
    </location>
</feature>
<protein>
    <recommendedName>
        <fullName evidence="1">Zinc-ribbon domain-containing protein</fullName>
    </recommendedName>
</protein>
<name>A0A150R3S5_SORCE</name>
<dbReference type="Proteomes" id="UP000075635">
    <property type="component" value="Unassembled WGS sequence"/>
</dbReference>
<organism evidence="2 3">
    <name type="scientific">Sorangium cellulosum</name>
    <name type="common">Polyangium cellulosum</name>
    <dbReference type="NCBI Taxonomy" id="56"/>
    <lineage>
        <taxon>Bacteria</taxon>
        <taxon>Pseudomonadati</taxon>
        <taxon>Myxococcota</taxon>
        <taxon>Polyangia</taxon>
        <taxon>Polyangiales</taxon>
        <taxon>Polyangiaceae</taxon>
        <taxon>Sorangium</taxon>
    </lineage>
</organism>
<evidence type="ECO:0000313" key="3">
    <source>
        <dbReference type="Proteomes" id="UP000075635"/>
    </source>
</evidence>
<dbReference type="AlphaFoldDB" id="A0A150R3S5"/>
<reference evidence="2 3" key="1">
    <citation type="submission" date="2014-02" db="EMBL/GenBank/DDBJ databases">
        <title>The small core and large imbalanced accessory genome model reveals a collaborative survival strategy of Sorangium cellulosum strains in nature.</title>
        <authorList>
            <person name="Han K."/>
            <person name="Peng R."/>
            <person name="Blom J."/>
            <person name="Li Y.-Z."/>
        </authorList>
    </citation>
    <scope>NUCLEOTIDE SEQUENCE [LARGE SCALE GENOMIC DNA]</scope>
    <source>
        <strain evidence="2 3">So0011-07</strain>
    </source>
</reference>
<gene>
    <name evidence="2" type="ORF">BE17_50775</name>
</gene>
<comment type="caution">
    <text evidence="2">The sequence shown here is derived from an EMBL/GenBank/DDBJ whole genome shotgun (WGS) entry which is preliminary data.</text>
</comment>
<dbReference type="PIRSF" id="PIRSF012641">
    <property type="entry name" value="UCP012641"/>
    <property type="match status" value="1"/>
</dbReference>
<accession>A0A150R3S5</accession>